<gene>
    <name evidence="1" type="ORF">CLF_104838</name>
</gene>
<proteinExistence type="predicted"/>
<evidence type="ECO:0000313" key="2">
    <source>
        <dbReference type="Proteomes" id="UP000008909"/>
    </source>
</evidence>
<dbReference type="AlphaFoldDB" id="G7YP09"/>
<dbReference type="Proteomes" id="UP000008909">
    <property type="component" value="Unassembled WGS sequence"/>
</dbReference>
<reference key="2">
    <citation type="submission" date="2011-10" db="EMBL/GenBank/DDBJ databases">
        <title>The genome and transcriptome sequence of Clonorchis sinensis provide insights into the carcinogenic liver fluke.</title>
        <authorList>
            <person name="Wang X."/>
            <person name="Huang Y."/>
            <person name="Chen W."/>
            <person name="Liu H."/>
            <person name="Guo L."/>
            <person name="Chen Y."/>
            <person name="Luo F."/>
            <person name="Zhou W."/>
            <person name="Sun J."/>
            <person name="Mao Q."/>
            <person name="Liang P."/>
            <person name="Zhou C."/>
            <person name="Tian Y."/>
            <person name="Men J."/>
            <person name="Lv X."/>
            <person name="Huang L."/>
            <person name="Zhou J."/>
            <person name="Hu Y."/>
            <person name="Li R."/>
            <person name="Zhang F."/>
            <person name="Lei H."/>
            <person name="Li X."/>
            <person name="Hu X."/>
            <person name="Liang C."/>
            <person name="Xu J."/>
            <person name="Wu Z."/>
            <person name="Yu X."/>
        </authorList>
    </citation>
    <scope>NUCLEOTIDE SEQUENCE</scope>
    <source>
        <strain>Henan</strain>
    </source>
</reference>
<accession>G7YP09</accession>
<name>G7YP09_CLOSI</name>
<keyword evidence="2" id="KW-1185">Reference proteome</keyword>
<organism evidence="1 2">
    <name type="scientific">Clonorchis sinensis</name>
    <name type="common">Chinese liver fluke</name>
    <dbReference type="NCBI Taxonomy" id="79923"/>
    <lineage>
        <taxon>Eukaryota</taxon>
        <taxon>Metazoa</taxon>
        <taxon>Spiralia</taxon>
        <taxon>Lophotrochozoa</taxon>
        <taxon>Platyhelminthes</taxon>
        <taxon>Trematoda</taxon>
        <taxon>Digenea</taxon>
        <taxon>Opisthorchiida</taxon>
        <taxon>Opisthorchiata</taxon>
        <taxon>Opisthorchiidae</taxon>
        <taxon>Clonorchis</taxon>
    </lineage>
</organism>
<protein>
    <submittedName>
        <fullName evidence="1">Uncharacterized protein</fullName>
    </submittedName>
</protein>
<dbReference type="EMBL" id="DF143913">
    <property type="protein sequence ID" value="GAA54690.1"/>
    <property type="molecule type" value="Genomic_DNA"/>
</dbReference>
<reference evidence="1" key="1">
    <citation type="journal article" date="2011" name="Genome Biol.">
        <title>The draft genome of the carcinogenic human liver fluke Clonorchis sinensis.</title>
        <authorList>
            <person name="Wang X."/>
            <person name="Chen W."/>
            <person name="Huang Y."/>
            <person name="Sun J."/>
            <person name="Men J."/>
            <person name="Liu H."/>
            <person name="Luo F."/>
            <person name="Guo L."/>
            <person name="Lv X."/>
            <person name="Deng C."/>
            <person name="Zhou C."/>
            <person name="Fan Y."/>
            <person name="Li X."/>
            <person name="Huang L."/>
            <person name="Hu Y."/>
            <person name="Liang C."/>
            <person name="Hu X."/>
            <person name="Xu J."/>
            <person name="Yu X."/>
        </authorList>
    </citation>
    <scope>NUCLEOTIDE SEQUENCE [LARGE SCALE GENOMIC DNA]</scope>
    <source>
        <strain evidence="1">Henan</strain>
    </source>
</reference>
<evidence type="ECO:0000313" key="1">
    <source>
        <dbReference type="EMBL" id="GAA54690.1"/>
    </source>
</evidence>
<sequence>MYRTKCGTECQPLVLASQNNFVYADAKQGGLMRNVGLNHPPQMAAAVKLDSHWTVCVSTDVFLFGSLEFGTLSVYLVPTSLLQERNLHQTANNRHTLPWKAAKNKELTPWNSKRVNASERYIESSFVNITIDNDTTVINIGAQRPYSHETSVPIKCGIKNGGPLPLSNCRLASIPERNLHRSANNRHMLPWKAAKNKELTPWNSKRVNASKRYIEVRNHQWVCPTSFASISRNESLIHRRKIFSRSIRLGCDSMLTGETTHITCHAQFLTTCKVNHNFTVSAQLKVQVLSDTISDRNISSEFYTVEVWALNVVTDLAVDNQGWFRSSIICCIPRRRRRSFRTTSSNAESFITPRSTVHWVEKSFFMHALHCIGMVELRLWITVSVLFTCVAIADWCPLVGRSYLFIHPSTIHRANQTLHLSVFGGIGCGRRRSSVAKLIGIMLGGVNVPRMFTQANRRRKKAETISTGQMSDHVRANTFIVVDSTMGYQTSFPFAVGAGESANSHKMNVRLCIRYFSRRTRPVPEVGWFDREWHTKSPFTEKCAAFSSHFRETQADRRSRLHLAEEYKIVSGSCRRAFRGAFHYWLRPIDIIKRRLSTKPPYSAPLPSAGKRLTDKEHNSFVAAKRELQAI</sequence>